<keyword evidence="3" id="KW-1185">Reference proteome</keyword>
<organism evidence="2 3">
    <name type="scientific">Amphimedon queenslandica</name>
    <name type="common">Sponge</name>
    <dbReference type="NCBI Taxonomy" id="400682"/>
    <lineage>
        <taxon>Eukaryota</taxon>
        <taxon>Metazoa</taxon>
        <taxon>Porifera</taxon>
        <taxon>Demospongiae</taxon>
        <taxon>Heteroscleromorpha</taxon>
        <taxon>Haplosclerida</taxon>
        <taxon>Niphatidae</taxon>
        <taxon>Amphimedon</taxon>
    </lineage>
</organism>
<proteinExistence type="predicted"/>
<reference evidence="3" key="1">
    <citation type="journal article" date="2010" name="Nature">
        <title>The Amphimedon queenslandica genome and the evolution of animal complexity.</title>
        <authorList>
            <person name="Srivastava M."/>
            <person name="Simakov O."/>
            <person name="Chapman J."/>
            <person name="Fahey B."/>
            <person name="Gauthier M.E."/>
            <person name="Mitros T."/>
            <person name="Richards G.S."/>
            <person name="Conaco C."/>
            <person name="Dacre M."/>
            <person name="Hellsten U."/>
            <person name="Larroux C."/>
            <person name="Putnam N.H."/>
            <person name="Stanke M."/>
            <person name="Adamska M."/>
            <person name="Darling A."/>
            <person name="Degnan S.M."/>
            <person name="Oakley T.H."/>
            <person name="Plachetzki D.C."/>
            <person name="Zhai Y."/>
            <person name="Adamski M."/>
            <person name="Calcino A."/>
            <person name="Cummins S.F."/>
            <person name="Goodstein D.M."/>
            <person name="Harris C."/>
            <person name="Jackson D.J."/>
            <person name="Leys S.P."/>
            <person name="Shu S."/>
            <person name="Woodcroft B.J."/>
            <person name="Vervoort M."/>
            <person name="Kosik K.S."/>
            <person name="Manning G."/>
            <person name="Degnan B.M."/>
            <person name="Rokhsar D.S."/>
        </authorList>
    </citation>
    <scope>NUCLEOTIDE SEQUENCE [LARGE SCALE GENOMIC DNA]</scope>
</reference>
<dbReference type="KEGG" id="aqu:109591091"/>
<name>A0AAN0JZ08_AMPQE</name>
<keyword evidence="1" id="KW-0175">Coiled coil</keyword>
<evidence type="ECO:0000313" key="2">
    <source>
        <dbReference type="EnsemblMetazoa" id="XP_019862454.1"/>
    </source>
</evidence>
<sequence>SDLPEIDISIFVNNSTIPVSSSPTLTLKDLLSKVEPEIDTFLKELEEHFVKDCHEYFEKIKPGIVRGYLEEHRKTAEKHITDVEQQYSRQREAMDAQVREWRKQARFNRETVKSHSDLIDNLEKQKVHLISLANQFGISLCPKQD</sequence>
<evidence type="ECO:0000313" key="3">
    <source>
        <dbReference type="Proteomes" id="UP000007879"/>
    </source>
</evidence>
<dbReference type="RefSeq" id="XP_019862454.1">
    <property type="nucleotide sequence ID" value="XM_020006895.1"/>
</dbReference>
<feature type="coiled-coil region" evidence="1">
    <location>
        <begin position="73"/>
        <end position="104"/>
    </location>
</feature>
<protein>
    <submittedName>
        <fullName evidence="2">Uncharacterized protein</fullName>
    </submittedName>
</protein>
<reference evidence="2" key="2">
    <citation type="submission" date="2024-06" db="UniProtKB">
        <authorList>
            <consortium name="EnsemblMetazoa"/>
        </authorList>
    </citation>
    <scope>IDENTIFICATION</scope>
</reference>
<dbReference type="Proteomes" id="UP000007879">
    <property type="component" value="Unassembled WGS sequence"/>
</dbReference>
<dbReference type="AlphaFoldDB" id="A0AAN0JZ08"/>
<accession>A0AAN0JZ08</accession>
<evidence type="ECO:0000256" key="1">
    <source>
        <dbReference type="SAM" id="Coils"/>
    </source>
</evidence>
<dbReference type="EnsemblMetazoa" id="XM_020006895.1">
    <property type="protein sequence ID" value="XP_019862454.1"/>
    <property type="gene ID" value="LOC109591091"/>
</dbReference>
<dbReference type="GeneID" id="109591091"/>